<evidence type="ECO:0000313" key="2">
    <source>
        <dbReference type="EMBL" id="SCW60708.1"/>
    </source>
</evidence>
<dbReference type="SUPFAM" id="SSF82784">
    <property type="entry name" value="OsmC-like"/>
    <property type="match status" value="1"/>
</dbReference>
<dbReference type="EMBL" id="FMTM01000004">
    <property type="protein sequence ID" value="SCW60708.1"/>
    <property type="molecule type" value="Genomic_DNA"/>
</dbReference>
<dbReference type="InterPro" id="IPR003718">
    <property type="entry name" value="OsmC/Ohr_fam"/>
</dbReference>
<dbReference type="Proteomes" id="UP000199542">
    <property type="component" value="Unassembled WGS sequence"/>
</dbReference>
<accession>A0A1G4RVD8</accession>
<proteinExistence type="inferred from homology"/>
<dbReference type="PANTHER" id="PTHR33797:SF2">
    <property type="entry name" value="ORGANIC HYDROPEROXIDE RESISTANCE PROTEIN-LIKE"/>
    <property type="match status" value="1"/>
</dbReference>
<dbReference type="Gene3D" id="2.20.25.10">
    <property type="match status" value="1"/>
</dbReference>
<dbReference type="RefSeq" id="WP_208603158.1">
    <property type="nucleotide sequence ID" value="NZ_FMTM01000004.1"/>
</dbReference>
<reference evidence="2 3" key="1">
    <citation type="submission" date="2016-10" db="EMBL/GenBank/DDBJ databases">
        <authorList>
            <person name="de Groot N.N."/>
        </authorList>
    </citation>
    <scope>NUCLEOTIDE SEQUENCE [LARGE SCALE GENOMIC DNA]</scope>
    <source>
        <strain evidence="2 3">CGMCC 1.3401</strain>
    </source>
</reference>
<dbReference type="PANTHER" id="PTHR33797">
    <property type="entry name" value="ORGANIC HYDROPEROXIDE RESISTANCE PROTEIN-LIKE"/>
    <property type="match status" value="1"/>
</dbReference>
<dbReference type="GO" id="GO:0006979">
    <property type="term" value="P:response to oxidative stress"/>
    <property type="evidence" value="ECO:0007669"/>
    <property type="project" value="InterPro"/>
</dbReference>
<dbReference type="Pfam" id="PF02566">
    <property type="entry name" value="OsmC"/>
    <property type="match status" value="1"/>
</dbReference>
<organism evidence="2 3">
    <name type="scientific">Rhizobium mongolense subsp. loessense</name>
    <dbReference type="NCBI Taxonomy" id="158890"/>
    <lineage>
        <taxon>Bacteria</taxon>
        <taxon>Pseudomonadati</taxon>
        <taxon>Pseudomonadota</taxon>
        <taxon>Alphaproteobacteria</taxon>
        <taxon>Hyphomicrobiales</taxon>
        <taxon>Rhizobiaceae</taxon>
        <taxon>Rhizobium/Agrobacterium group</taxon>
        <taxon>Rhizobium</taxon>
    </lineage>
</organism>
<dbReference type="Gene3D" id="3.30.300.20">
    <property type="match status" value="1"/>
</dbReference>
<dbReference type="InterPro" id="IPR036102">
    <property type="entry name" value="OsmC/Ohrsf"/>
</dbReference>
<gene>
    <name evidence="2" type="ORF">SAMN02927900_03041</name>
</gene>
<dbReference type="InterPro" id="IPR015946">
    <property type="entry name" value="KH_dom-like_a/b"/>
</dbReference>
<dbReference type="NCBIfam" id="TIGR03561">
    <property type="entry name" value="organ_hyd_perox"/>
    <property type="match status" value="1"/>
</dbReference>
<evidence type="ECO:0000256" key="1">
    <source>
        <dbReference type="ARBA" id="ARBA00007378"/>
    </source>
</evidence>
<evidence type="ECO:0000313" key="3">
    <source>
        <dbReference type="Proteomes" id="UP000199542"/>
    </source>
</evidence>
<dbReference type="InterPro" id="IPR019953">
    <property type="entry name" value="OHR"/>
</dbReference>
<comment type="similarity">
    <text evidence="1">Belongs to the OsmC/Ohr family.</text>
</comment>
<protein>
    <submittedName>
        <fullName evidence="2">Peroxiredoxin, Ohr subfamily</fullName>
    </submittedName>
</protein>
<dbReference type="AlphaFoldDB" id="A0A1G4RVD8"/>
<sequence>MKKTMHLIYTATTETTGGRDNGVARSTDGVLDIRLSDPGSTRIGTNPEQLMAAGWSTSFASSVAQVARETGVPLSANVRIHTEVDLSSDDDEFVIGVRLIIQLPGVGRDVASRLIEEARRICPFSKATRGNVEVAITIV</sequence>
<name>A0A1G4RVD8_9HYPH</name>